<proteinExistence type="predicted"/>
<dbReference type="EMBL" id="BARJ01000009">
    <property type="protein sequence ID" value="GEM17177.1"/>
    <property type="molecule type" value="Genomic_DNA"/>
</dbReference>
<name>A0A829X2V5_GLUOY</name>
<organism evidence="1 2">
    <name type="scientific">Gluconobacter oxydans NBRC 3293</name>
    <dbReference type="NCBI Taxonomy" id="1315969"/>
    <lineage>
        <taxon>Bacteria</taxon>
        <taxon>Pseudomonadati</taxon>
        <taxon>Pseudomonadota</taxon>
        <taxon>Alphaproteobacteria</taxon>
        <taxon>Acetobacterales</taxon>
        <taxon>Acetobacteraceae</taxon>
        <taxon>Gluconobacter</taxon>
    </lineage>
</organism>
<evidence type="ECO:0000313" key="1">
    <source>
        <dbReference type="EMBL" id="GEM17177.1"/>
    </source>
</evidence>
<protein>
    <submittedName>
        <fullName evidence="1">Uncharacterized protein</fullName>
    </submittedName>
</protein>
<dbReference type="RefSeq" id="WP_301952117.1">
    <property type="nucleotide sequence ID" value="NZ_BARJ01000009.1"/>
</dbReference>
<sequence>MIFKGTLLADGKGGWVADRAMGTEAWTARDMLDQRFLHVRDPSP</sequence>
<gene>
    <name evidence="1" type="ORF">NBRC3293_1674</name>
</gene>
<evidence type="ECO:0000313" key="2">
    <source>
        <dbReference type="Proteomes" id="UP000484858"/>
    </source>
</evidence>
<reference evidence="1 2" key="1">
    <citation type="submission" date="2013-04" db="EMBL/GenBank/DDBJ databases">
        <title>Gluconobacter oxydans NBRC 3293 whole genome sequence.</title>
        <authorList>
            <person name="Matsutani M."/>
            <person name="Yakushi T."/>
            <person name="Matsushita K."/>
        </authorList>
    </citation>
    <scope>NUCLEOTIDE SEQUENCE [LARGE SCALE GENOMIC DNA]</scope>
    <source>
        <strain evidence="1 2">NBRC 3293</strain>
    </source>
</reference>
<dbReference type="Proteomes" id="UP000484858">
    <property type="component" value="Unassembled WGS sequence"/>
</dbReference>
<comment type="caution">
    <text evidence="1">The sequence shown here is derived from an EMBL/GenBank/DDBJ whole genome shotgun (WGS) entry which is preliminary data.</text>
</comment>
<dbReference type="AlphaFoldDB" id="A0A829X2V5"/>
<accession>A0A829X2V5</accession>